<dbReference type="AlphaFoldDB" id="A0A4P9XF80"/>
<dbReference type="InterPro" id="IPR008242">
    <property type="entry name" value="Chor_mutase/pphenate_deHydtase"/>
</dbReference>
<dbReference type="EMBL" id="ML014112">
    <property type="protein sequence ID" value="RKP04235.1"/>
    <property type="molecule type" value="Genomic_DNA"/>
</dbReference>
<evidence type="ECO:0000256" key="1">
    <source>
        <dbReference type="ARBA" id="ARBA00004741"/>
    </source>
</evidence>
<keyword evidence="3" id="KW-0028">Amino-acid biosynthesis</keyword>
<reference evidence="11" key="1">
    <citation type="journal article" date="2018" name="Nat. Microbiol.">
        <title>Leveraging single-cell genomics to expand the fungal tree of life.</title>
        <authorList>
            <person name="Ahrendt S.R."/>
            <person name="Quandt C.A."/>
            <person name="Ciobanu D."/>
            <person name="Clum A."/>
            <person name="Salamov A."/>
            <person name="Andreopoulos B."/>
            <person name="Cheng J.F."/>
            <person name="Woyke T."/>
            <person name="Pelin A."/>
            <person name="Henrissat B."/>
            <person name="Reynolds N.K."/>
            <person name="Benny G.L."/>
            <person name="Smith M.E."/>
            <person name="James T.Y."/>
            <person name="Grigoriev I.V."/>
        </authorList>
    </citation>
    <scope>NUCLEOTIDE SEQUENCE [LARGE SCALE GENOMIC DNA]</scope>
    <source>
        <strain evidence="11">ATCC 52028</strain>
    </source>
</reference>
<dbReference type="Gene3D" id="3.40.190.10">
    <property type="entry name" value="Periplasmic binding protein-like II"/>
    <property type="match status" value="2"/>
</dbReference>
<evidence type="ECO:0000256" key="6">
    <source>
        <dbReference type="ARBA" id="ARBA00023239"/>
    </source>
</evidence>
<dbReference type="InterPro" id="IPR001086">
    <property type="entry name" value="Preph_deHydtase"/>
</dbReference>
<dbReference type="GO" id="GO:0005737">
    <property type="term" value="C:cytoplasm"/>
    <property type="evidence" value="ECO:0007669"/>
    <property type="project" value="TreeGrafter"/>
</dbReference>
<dbReference type="UniPathway" id="UPA00121">
    <property type="reaction ID" value="UER00345"/>
</dbReference>
<dbReference type="PROSITE" id="PS51171">
    <property type="entry name" value="PREPHENATE_DEHYDR_3"/>
    <property type="match status" value="1"/>
</dbReference>
<evidence type="ECO:0000256" key="3">
    <source>
        <dbReference type="ARBA" id="ARBA00022605"/>
    </source>
</evidence>
<dbReference type="InterPro" id="IPR045865">
    <property type="entry name" value="ACT-like_dom_sf"/>
</dbReference>
<feature type="domain" description="ACT" evidence="9">
    <location>
        <begin position="233"/>
        <end position="310"/>
    </location>
</feature>
<evidence type="ECO:0000313" key="11">
    <source>
        <dbReference type="Proteomes" id="UP000274922"/>
    </source>
</evidence>
<dbReference type="OrthoDB" id="983542at2759"/>
<feature type="domain" description="Prephenate dehydratase" evidence="8">
    <location>
        <begin position="11"/>
        <end position="192"/>
    </location>
</feature>
<name>A0A4P9XF80_9FUNG</name>
<sequence>MATPPVSTDHRIAYLGPPGTYSYLAARQQFPGGPDGVLVPYEHLGEVIDAVAAGDCAHGVVPYENSTYGSVLTTLDALKRTDPARLQITHEVILRIEHALLTAAPSLDRVTSVYSHPQGLGQCMAWLRKHVPHAAYREASSTAAAAALAAEAPATRAAIAHPSASAASGLPVFASPISDRADNQTRFLVIHHVASAPSRGAAGGVRPPAATAAVAAAPPSPLPTASEDRRSLLLFTVDHAVPGALCRILALLATAKINITQLDTRPSGRTPWEYVFFAEVQAHAVDPAMQDVMAQATAMDVAIQSFGSYRSLRGPAPSSSPPSPARRGPP</sequence>
<dbReference type="SUPFAM" id="SSF55021">
    <property type="entry name" value="ACT-like"/>
    <property type="match status" value="1"/>
</dbReference>
<dbReference type="PIRSF" id="PIRSF001500">
    <property type="entry name" value="Chor_mut_pdt_Ppr"/>
    <property type="match status" value="1"/>
</dbReference>
<protein>
    <recommendedName>
        <fullName evidence="2">prephenate dehydratase</fullName>
        <ecNumber evidence="2">4.2.1.51</ecNumber>
    </recommendedName>
</protein>
<gene>
    <name evidence="10" type="ORF">CXG81DRAFT_8571</name>
</gene>
<comment type="pathway">
    <text evidence="1">Amino-acid biosynthesis; L-phenylalanine biosynthesis; phenylpyruvate from prephenate: step 1/1.</text>
</comment>
<dbReference type="PANTHER" id="PTHR21022">
    <property type="entry name" value="PREPHENATE DEHYDRATASE P PROTEIN"/>
    <property type="match status" value="1"/>
</dbReference>
<dbReference type="Gene3D" id="3.30.70.260">
    <property type="match status" value="1"/>
</dbReference>
<evidence type="ECO:0000259" key="8">
    <source>
        <dbReference type="PROSITE" id="PS51171"/>
    </source>
</evidence>
<feature type="compositionally biased region" description="Pro residues" evidence="7">
    <location>
        <begin position="318"/>
        <end position="330"/>
    </location>
</feature>
<dbReference type="PROSITE" id="PS51671">
    <property type="entry name" value="ACT"/>
    <property type="match status" value="1"/>
</dbReference>
<dbReference type="EC" id="4.2.1.51" evidence="2"/>
<dbReference type="STRING" id="1555241.A0A4P9XF80"/>
<dbReference type="Pfam" id="PF01842">
    <property type="entry name" value="ACT"/>
    <property type="match status" value="1"/>
</dbReference>
<dbReference type="CDD" id="cd04905">
    <property type="entry name" value="ACT_CM-PDT"/>
    <property type="match status" value="1"/>
</dbReference>
<evidence type="ECO:0000256" key="4">
    <source>
        <dbReference type="ARBA" id="ARBA00023141"/>
    </source>
</evidence>
<dbReference type="InterPro" id="IPR002912">
    <property type="entry name" value="ACT_dom"/>
</dbReference>
<dbReference type="CDD" id="cd13630">
    <property type="entry name" value="PBP2_PDT_1"/>
    <property type="match status" value="1"/>
</dbReference>
<dbReference type="GO" id="GO:0004664">
    <property type="term" value="F:prephenate dehydratase activity"/>
    <property type="evidence" value="ECO:0007669"/>
    <property type="project" value="UniProtKB-EC"/>
</dbReference>
<feature type="region of interest" description="Disordered" evidence="7">
    <location>
        <begin position="311"/>
        <end position="330"/>
    </location>
</feature>
<evidence type="ECO:0000256" key="5">
    <source>
        <dbReference type="ARBA" id="ARBA00023222"/>
    </source>
</evidence>
<keyword evidence="11" id="KW-1185">Reference proteome</keyword>
<evidence type="ECO:0000313" key="10">
    <source>
        <dbReference type="EMBL" id="RKP04235.1"/>
    </source>
</evidence>
<keyword evidence="4" id="KW-0057">Aromatic amino acid biosynthesis</keyword>
<dbReference type="PANTHER" id="PTHR21022:SF19">
    <property type="entry name" value="PREPHENATE DEHYDRATASE-RELATED"/>
    <property type="match status" value="1"/>
</dbReference>
<keyword evidence="5" id="KW-0584">Phenylalanine biosynthesis</keyword>
<proteinExistence type="predicted"/>
<dbReference type="GO" id="GO:0009094">
    <property type="term" value="P:L-phenylalanine biosynthetic process"/>
    <property type="evidence" value="ECO:0007669"/>
    <property type="project" value="UniProtKB-UniPathway"/>
</dbReference>
<dbReference type="Pfam" id="PF00800">
    <property type="entry name" value="PDT"/>
    <property type="match status" value="1"/>
</dbReference>
<evidence type="ECO:0000256" key="2">
    <source>
        <dbReference type="ARBA" id="ARBA00013147"/>
    </source>
</evidence>
<organism evidence="10 11">
    <name type="scientific">Caulochytrium protostelioides</name>
    <dbReference type="NCBI Taxonomy" id="1555241"/>
    <lineage>
        <taxon>Eukaryota</taxon>
        <taxon>Fungi</taxon>
        <taxon>Fungi incertae sedis</taxon>
        <taxon>Chytridiomycota</taxon>
        <taxon>Chytridiomycota incertae sedis</taxon>
        <taxon>Chytridiomycetes</taxon>
        <taxon>Caulochytriales</taxon>
        <taxon>Caulochytriaceae</taxon>
        <taxon>Caulochytrium</taxon>
    </lineage>
</organism>
<evidence type="ECO:0000259" key="9">
    <source>
        <dbReference type="PROSITE" id="PS51671"/>
    </source>
</evidence>
<dbReference type="SUPFAM" id="SSF53850">
    <property type="entry name" value="Periplasmic binding protein-like II"/>
    <property type="match status" value="1"/>
</dbReference>
<dbReference type="Proteomes" id="UP000274922">
    <property type="component" value="Unassembled WGS sequence"/>
</dbReference>
<evidence type="ECO:0000256" key="7">
    <source>
        <dbReference type="SAM" id="MobiDB-lite"/>
    </source>
</evidence>
<accession>A0A4P9XF80</accession>
<keyword evidence="6" id="KW-0456">Lyase</keyword>